<organism evidence="1 2">
    <name type="scientific">Aspergillus mulundensis</name>
    <dbReference type="NCBI Taxonomy" id="1810919"/>
    <lineage>
        <taxon>Eukaryota</taxon>
        <taxon>Fungi</taxon>
        <taxon>Dikarya</taxon>
        <taxon>Ascomycota</taxon>
        <taxon>Pezizomycotina</taxon>
        <taxon>Eurotiomycetes</taxon>
        <taxon>Eurotiomycetidae</taxon>
        <taxon>Eurotiales</taxon>
        <taxon>Aspergillaceae</taxon>
        <taxon>Aspergillus</taxon>
        <taxon>Aspergillus subgen. Nidulantes</taxon>
    </lineage>
</organism>
<dbReference type="Proteomes" id="UP000256690">
    <property type="component" value="Unassembled WGS sequence"/>
</dbReference>
<accession>A0A3D8R458</accession>
<sequence>MTNREIKALWAGRLPPDPDAGTHPIPPNGTNAAALAMYTRRQLLRFMEDPAHAVAMFDEGSRRWDCWTVPRVPSETTETGQAAWYDAQFRPATAGLGGTQPARPHTRQRIYVNIASLNVVDPIQKLIARGKLHALAELKRRGRWEPSGYTIDGESYLTAAWGGGFNTRTLVFHYIAWCCRQNREWAIVRNRDCPSIFSGSTFESNLDLLICKDYRAFSRLWTALSRWSVHLPGGHEPLVIPGLFGPATPRLSTESLAILAEKITGAMFHSLRRNNGLDLVDHNNQLAKFNKLLAAGANADLFLRSADGLRSLPYEAQRKWRFIAAAVRMDGNIDPVGPVVGGGVWGGTLHHVIVAALETKIQGLNNSVALGVLTAQHAAARRYKRYEHARRLIRLVRAGNGAGVRPNLATLDVNGATAQQCVHDVARTHGLRLHSIARLLE</sequence>
<dbReference type="EMBL" id="PVWQ01000011">
    <property type="protein sequence ID" value="RDW68799.1"/>
    <property type="molecule type" value="Genomic_DNA"/>
</dbReference>
<comment type="caution">
    <text evidence="1">The sequence shown here is derived from an EMBL/GenBank/DDBJ whole genome shotgun (WGS) entry which is preliminary data.</text>
</comment>
<gene>
    <name evidence="1" type="ORF">DSM5745_08559</name>
</gene>
<dbReference type="AlphaFoldDB" id="A0A3D8R458"/>
<protein>
    <submittedName>
        <fullName evidence="1">Uncharacterized protein</fullName>
    </submittedName>
</protein>
<keyword evidence="2" id="KW-1185">Reference proteome</keyword>
<dbReference type="GeneID" id="38118929"/>
<reference evidence="1 2" key="1">
    <citation type="journal article" date="2018" name="IMA Fungus">
        <title>IMA Genome-F 9: Draft genome sequence of Annulohypoxylon stygium, Aspergillus mulundensis, Berkeleyomyces basicola (syn. Thielaviopsis basicola), Ceratocystis smalleyi, two Cercospora beticola strains, Coleophoma cylindrospora, Fusarium fracticaudum, Phialophora cf. hyalina, and Morchella septimelata.</title>
        <authorList>
            <person name="Wingfield B.D."/>
            <person name="Bills G.F."/>
            <person name="Dong Y."/>
            <person name="Huang W."/>
            <person name="Nel W.J."/>
            <person name="Swalarsk-Parry B.S."/>
            <person name="Vaghefi N."/>
            <person name="Wilken P.M."/>
            <person name="An Z."/>
            <person name="de Beer Z.W."/>
            <person name="De Vos L."/>
            <person name="Chen L."/>
            <person name="Duong T.A."/>
            <person name="Gao Y."/>
            <person name="Hammerbacher A."/>
            <person name="Kikkert J.R."/>
            <person name="Li Y."/>
            <person name="Li H."/>
            <person name="Li K."/>
            <person name="Li Q."/>
            <person name="Liu X."/>
            <person name="Ma X."/>
            <person name="Naidoo K."/>
            <person name="Pethybridge S.J."/>
            <person name="Sun J."/>
            <person name="Steenkamp E.T."/>
            <person name="van der Nest M.A."/>
            <person name="van Wyk S."/>
            <person name="Wingfield M.J."/>
            <person name="Xiong C."/>
            <person name="Yue Q."/>
            <person name="Zhang X."/>
        </authorList>
    </citation>
    <scope>NUCLEOTIDE SEQUENCE [LARGE SCALE GENOMIC DNA]</scope>
    <source>
        <strain evidence="1 2">DSM 5745</strain>
    </source>
</reference>
<dbReference type="RefSeq" id="XP_026600588.1">
    <property type="nucleotide sequence ID" value="XM_026750575.1"/>
</dbReference>
<evidence type="ECO:0000313" key="2">
    <source>
        <dbReference type="Proteomes" id="UP000256690"/>
    </source>
</evidence>
<evidence type="ECO:0000313" key="1">
    <source>
        <dbReference type="EMBL" id="RDW68799.1"/>
    </source>
</evidence>
<proteinExistence type="predicted"/>
<dbReference type="OrthoDB" id="10613705at2759"/>
<name>A0A3D8R458_9EURO</name>